<dbReference type="Proteomes" id="UP000828048">
    <property type="component" value="Chromosome 4"/>
</dbReference>
<sequence length="731" mass="83097">MLFYIISLVFFLPSLTSSSEAQTWIKAGYWYSGTGSPVTDIDSTFFTHLTCAFAHINSSTYELSISPSVEPYISTFTDIVRRKNPSITTLLSIWTEDSNFSTFFSMAAQPSHRSTFIESSIQTARLYGFHGLDLYGIKPDTNTTNMENMGILFDDWRSAINRESTDTTRSPLLLIMAGHYLPSLNNTSYPMDSIRRNLDWVHIISYDYHLSTTQNFTGAHSALYDPSSNISTDYGIKEFISRGLPATKLVLGLAYHGYAWTLVDPTANEIGSPGRGRAITLDGSMFYKFIKSYMKCYGEEVGYNSTYVTNYCISGSVWIGYDDVEAIRTKVSYAREKGLLGYKVWQVSADENWVLSTAAQEEGNDRVNKQIVLAILVPTIAIVALLLGILMWYLRKWLFTWKAYLMRIMALGKKSQYPNLPAFSFAVIKASTDSFSSKNKLGEGGFGPVYKGKLADGQEVAVKRLSESSKQGQEEFINEEEKLLIYEYMPNKSLDCYLYDKVGRTLLDWEKRVHIIEGVTQGLLYLQEYSRFTIIHRDLKASNILLDNEMRPKIADFGIARLFRKDEHEANTGRIVGTYGCVPPEYIKRGIYSTKYDVYSFGVLLLQIISGKKNTCLYGPDNNLHLLEYAYELWKDGKSMEFMDPLMDDLNSACKLLQCMQVALLCVQEKWEDRPSMLEVYSMLKNDIEDVPTPKRPAFSTIIDKDEENHLKPREQICSANFATMSQVMPR</sequence>
<dbReference type="EMBL" id="CM037154">
    <property type="protein sequence ID" value="KAH7861557.1"/>
    <property type="molecule type" value="Genomic_DNA"/>
</dbReference>
<name>A0ACB7Z844_9ERIC</name>
<accession>A0ACB7Z844</accession>
<reference evidence="1 2" key="1">
    <citation type="journal article" date="2021" name="Hortic Res">
        <title>High-quality reference genome and annotation aids understanding of berry development for evergreen blueberry (Vaccinium darrowii).</title>
        <authorList>
            <person name="Yu J."/>
            <person name="Hulse-Kemp A.M."/>
            <person name="Babiker E."/>
            <person name="Staton M."/>
        </authorList>
    </citation>
    <scope>NUCLEOTIDE SEQUENCE [LARGE SCALE GENOMIC DNA]</scope>
    <source>
        <strain evidence="2">cv. NJ 8807/NJ 8810</strain>
        <tissue evidence="1">Young leaf</tissue>
    </source>
</reference>
<comment type="caution">
    <text evidence="1">The sequence shown here is derived from an EMBL/GenBank/DDBJ whole genome shotgun (WGS) entry which is preliminary data.</text>
</comment>
<keyword evidence="2" id="KW-1185">Reference proteome</keyword>
<evidence type="ECO:0000313" key="2">
    <source>
        <dbReference type="Proteomes" id="UP000828048"/>
    </source>
</evidence>
<proteinExistence type="predicted"/>
<gene>
    <name evidence="1" type="ORF">Vadar_027710</name>
</gene>
<protein>
    <submittedName>
        <fullName evidence="1">Uncharacterized protein</fullName>
    </submittedName>
</protein>
<organism evidence="1 2">
    <name type="scientific">Vaccinium darrowii</name>
    <dbReference type="NCBI Taxonomy" id="229202"/>
    <lineage>
        <taxon>Eukaryota</taxon>
        <taxon>Viridiplantae</taxon>
        <taxon>Streptophyta</taxon>
        <taxon>Embryophyta</taxon>
        <taxon>Tracheophyta</taxon>
        <taxon>Spermatophyta</taxon>
        <taxon>Magnoliopsida</taxon>
        <taxon>eudicotyledons</taxon>
        <taxon>Gunneridae</taxon>
        <taxon>Pentapetalae</taxon>
        <taxon>asterids</taxon>
        <taxon>Ericales</taxon>
        <taxon>Ericaceae</taxon>
        <taxon>Vaccinioideae</taxon>
        <taxon>Vaccinieae</taxon>
        <taxon>Vaccinium</taxon>
    </lineage>
</organism>
<evidence type="ECO:0000313" key="1">
    <source>
        <dbReference type="EMBL" id="KAH7861557.1"/>
    </source>
</evidence>